<evidence type="ECO:0000313" key="2">
    <source>
        <dbReference type="Proteomes" id="UP000887116"/>
    </source>
</evidence>
<name>A0A8X6JCY4_TRICU</name>
<evidence type="ECO:0000313" key="1">
    <source>
        <dbReference type="EMBL" id="GFR20648.1"/>
    </source>
</evidence>
<reference evidence="1" key="1">
    <citation type="submission" date="2020-07" db="EMBL/GenBank/DDBJ databases">
        <title>Multicomponent nature underlies the extraordinary mechanical properties of spider dragline silk.</title>
        <authorList>
            <person name="Kono N."/>
            <person name="Nakamura H."/>
            <person name="Mori M."/>
            <person name="Yoshida Y."/>
            <person name="Ohtoshi R."/>
            <person name="Malay A.D."/>
            <person name="Moran D.A.P."/>
            <person name="Tomita M."/>
            <person name="Numata K."/>
            <person name="Arakawa K."/>
        </authorList>
    </citation>
    <scope>NUCLEOTIDE SEQUENCE</scope>
</reference>
<dbReference type="Proteomes" id="UP000887116">
    <property type="component" value="Unassembled WGS sequence"/>
</dbReference>
<gene>
    <name evidence="1" type="ORF">TNCT_403471</name>
</gene>
<protein>
    <submittedName>
        <fullName evidence="1">Uncharacterized protein</fullName>
    </submittedName>
</protein>
<comment type="caution">
    <text evidence="1">The sequence shown here is derived from an EMBL/GenBank/DDBJ whole genome shotgun (WGS) entry which is preliminary data.</text>
</comment>
<proteinExistence type="predicted"/>
<dbReference type="EMBL" id="BMAO01018087">
    <property type="protein sequence ID" value="GFR20648.1"/>
    <property type="molecule type" value="Genomic_DNA"/>
</dbReference>
<accession>A0A8X6JCY4</accession>
<keyword evidence="2" id="KW-1185">Reference proteome</keyword>
<sequence length="107" mass="12743">MQCLNPWTQWNFSNSACLYSTIQCLQPVHGQQDTFSEQKMHPSTTKQWFKTVHEYFKDFDEQHSFHTTRRSETSRRHPYSFRNEQRKVLFYPLSATVISFSSSPACL</sequence>
<organism evidence="1 2">
    <name type="scientific">Trichonephila clavata</name>
    <name type="common">Joro spider</name>
    <name type="synonym">Nephila clavata</name>
    <dbReference type="NCBI Taxonomy" id="2740835"/>
    <lineage>
        <taxon>Eukaryota</taxon>
        <taxon>Metazoa</taxon>
        <taxon>Ecdysozoa</taxon>
        <taxon>Arthropoda</taxon>
        <taxon>Chelicerata</taxon>
        <taxon>Arachnida</taxon>
        <taxon>Araneae</taxon>
        <taxon>Araneomorphae</taxon>
        <taxon>Entelegynae</taxon>
        <taxon>Araneoidea</taxon>
        <taxon>Nephilidae</taxon>
        <taxon>Trichonephila</taxon>
    </lineage>
</organism>
<dbReference type="AlphaFoldDB" id="A0A8X6JCY4"/>